<dbReference type="Gene3D" id="1.10.10.10">
    <property type="entry name" value="Winged helix-like DNA-binding domain superfamily/Winged helix DNA-binding domain"/>
    <property type="match status" value="1"/>
</dbReference>
<reference evidence="1 2" key="1">
    <citation type="submission" date="2021-08" db="EMBL/GenBank/DDBJ databases">
        <title>Draft genome sequence of Spirulina subsalsa with high tolerance to salinity and hype-accumulation of phycocyanin.</title>
        <authorList>
            <person name="Pei H."/>
            <person name="Jiang L."/>
        </authorList>
    </citation>
    <scope>NUCLEOTIDE SEQUENCE [LARGE SCALE GENOMIC DNA]</scope>
    <source>
        <strain evidence="1 2">FACHB-351</strain>
    </source>
</reference>
<keyword evidence="2" id="KW-1185">Reference proteome</keyword>
<proteinExistence type="predicted"/>
<dbReference type="SUPFAM" id="SSF46689">
    <property type="entry name" value="Homeodomain-like"/>
    <property type="match status" value="1"/>
</dbReference>
<dbReference type="InterPro" id="IPR007367">
    <property type="entry name" value="DUF433"/>
</dbReference>
<dbReference type="Proteomes" id="UP001526426">
    <property type="component" value="Unassembled WGS sequence"/>
</dbReference>
<evidence type="ECO:0000313" key="1">
    <source>
        <dbReference type="EMBL" id="MCW6039040.1"/>
    </source>
</evidence>
<accession>A0ABT3LDH4</accession>
<gene>
    <name evidence="1" type="ORF">K4A83_22730</name>
</gene>
<evidence type="ECO:0000313" key="2">
    <source>
        <dbReference type="Proteomes" id="UP001526426"/>
    </source>
</evidence>
<protein>
    <submittedName>
        <fullName evidence="1">DUF433 domain-containing protein</fullName>
    </submittedName>
</protein>
<name>A0ABT3LDH4_9CYAN</name>
<organism evidence="1 2">
    <name type="scientific">Spirulina subsalsa FACHB-351</name>
    <dbReference type="NCBI Taxonomy" id="234711"/>
    <lineage>
        <taxon>Bacteria</taxon>
        <taxon>Bacillati</taxon>
        <taxon>Cyanobacteriota</taxon>
        <taxon>Cyanophyceae</taxon>
        <taxon>Spirulinales</taxon>
        <taxon>Spirulinaceae</taxon>
        <taxon>Spirulina</taxon>
    </lineage>
</organism>
<dbReference type="PANTHER" id="PTHR34849">
    <property type="entry name" value="SSL5025 PROTEIN"/>
    <property type="match status" value="1"/>
</dbReference>
<sequence length="78" mass="8706">MQKINRITVNSQIHFGKPCIQGTRITVQNVLELLAEGLTFDEIIANYYPSLTQEDIQCCLLYATALVAAEEIYLISAS</sequence>
<dbReference type="Pfam" id="PF04255">
    <property type="entry name" value="DUF433"/>
    <property type="match status" value="1"/>
</dbReference>
<dbReference type="EMBL" id="JAIHOM010000251">
    <property type="protein sequence ID" value="MCW6039040.1"/>
    <property type="molecule type" value="Genomic_DNA"/>
</dbReference>
<dbReference type="InterPro" id="IPR009057">
    <property type="entry name" value="Homeodomain-like_sf"/>
</dbReference>
<dbReference type="InterPro" id="IPR036388">
    <property type="entry name" value="WH-like_DNA-bd_sf"/>
</dbReference>
<dbReference type="PANTHER" id="PTHR34849:SF3">
    <property type="entry name" value="SSR2962 PROTEIN"/>
    <property type="match status" value="1"/>
</dbReference>
<comment type="caution">
    <text evidence="1">The sequence shown here is derived from an EMBL/GenBank/DDBJ whole genome shotgun (WGS) entry which is preliminary data.</text>
</comment>